<dbReference type="EMBL" id="CP092864">
    <property type="protein sequence ID" value="UYV64086.1"/>
    <property type="molecule type" value="Genomic_DNA"/>
</dbReference>
<gene>
    <name evidence="1" type="ORF">LAZ67_2006523</name>
</gene>
<dbReference type="Proteomes" id="UP001235939">
    <property type="component" value="Chromosome 02"/>
</dbReference>
<keyword evidence="2" id="KW-1185">Reference proteome</keyword>
<reference evidence="1 2" key="1">
    <citation type="submission" date="2022-01" db="EMBL/GenBank/DDBJ databases">
        <title>A chromosomal length assembly of Cordylochernes scorpioides.</title>
        <authorList>
            <person name="Zeh D."/>
            <person name="Zeh J."/>
        </authorList>
    </citation>
    <scope>NUCLEOTIDE SEQUENCE [LARGE SCALE GENOMIC DNA]</scope>
    <source>
        <strain evidence="1">IN4F17</strain>
        <tissue evidence="1">Whole Body</tissue>
    </source>
</reference>
<evidence type="ECO:0000313" key="1">
    <source>
        <dbReference type="EMBL" id="UYV64086.1"/>
    </source>
</evidence>
<organism evidence="1 2">
    <name type="scientific">Cordylochernes scorpioides</name>
    <dbReference type="NCBI Taxonomy" id="51811"/>
    <lineage>
        <taxon>Eukaryota</taxon>
        <taxon>Metazoa</taxon>
        <taxon>Ecdysozoa</taxon>
        <taxon>Arthropoda</taxon>
        <taxon>Chelicerata</taxon>
        <taxon>Arachnida</taxon>
        <taxon>Pseudoscorpiones</taxon>
        <taxon>Cheliferoidea</taxon>
        <taxon>Chernetidae</taxon>
        <taxon>Cordylochernes</taxon>
    </lineage>
</organism>
<protein>
    <submittedName>
        <fullName evidence="1">LETMD1</fullName>
    </submittedName>
</protein>
<accession>A0ABY6K5F4</accession>
<proteinExistence type="predicted"/>
<name>A0ABY6K5F4_9ARAC</name>
<evidence type="ECO:0000313" key="2">
    <source>
        <dbReference type="Proteomes" id="UP001235939"/>
    </source>
</evidence>
<sequence>MLEYIFTIRKAMYGDNYMTGHVIVVPGTKELYNDISLYMKVSSQLRNGKSVRDLSFKELEKYHQLHVMSTPGSQRHGQGGPGVADGSSALLQLHSLSLGWLVGVARYLFPRALLTPQFWSLQQKVHFSSKSLGRRLDHYRPVFRNLQLRLSYIENEALRDVCSRIYYKVAFYPFLWFQCSQCGGPNIPDILKSDDKTWS</sequence>